<keyword evidence="2" id="KW-1185">Reference proteome</keyword>
<evidence type="ECO:0000313" key="1">
    <source>
        <dbReference type="EMBL" id="WMV35331.1"/>
    </source>
</evidence>
<dbReference type="PANTHER" id="PTHR47723">
    <property type="entry name" value="OS05G0353850 PROTEIN"/>
    <property type="match status" value="1"/>
</dbReference>
<evidence type="ECO:0008006" key="3">
    <source>
        <dbReference type="Google" id="ProtNLM"/>
    </source>
</evidence>
<dbReference type="EMBL" id="CP133617">
    <property type="protein sequence ID" value="WMV35331.1"/>
    <property type="molecule type" value="Genomic_DNA"/>
</dbReference>
<dbReference type="Proteomes" id="UP001234989">
    <property type="component" value="Chromosome 6"/>
</dbReference>
<proteinExistence type="predicted"/>
<sequence>MTPVAWHRAPEGMLKLNIDGSFDQNSKMGGTGGVIRDHLGSWIAGFSCKVNAPPDGRINNKAYNEGG</sequence>
<dbReference type="PANTHER" id="PTHR47723:SF23">
    <property type="entry name" value="REVERSE TRANSCRIPTASE-LIKE PROTEIN"/>
    <property type="match status" value="1"/>
</dbReference>
<dbReference type="InterPro" id="IPR053151">
    <property type="entry name" value="RNase_H-like"/>
</dbReference>
<protein>
    <recommendedName>
        <fullName evidence="3">RNase H type-1 domain-containing protein</fullName>
    </recommendedName>
</protein>
<reference evidence="1" key="1">
    <citation type="submission" date="2023-08" db="EMBL/GenBank/DDBJ databases">
        <title>A de novo genome assembly of Solanum verrucosum Schlechtendal, a Mexican diploid species geographically isolated from the other diploid A-genome species in potato relatives.</title>
        <authorList>
            <person name="Hosaka K."/>
        </authorList>
    </citation>
    <scope>NUCLEOTIDE SEQUENCE</scope>
    <source>
        <tissue evidence="1">Young leaves</tissue>
    </source>
</reference>
<dbReference type="InterPro" id="IPR044730">
    <property type="entry name" value="RNase_H-like_dom_plant"/>
</dbReference>
<dbReference type="AlphaFoldDB" id="A0AAF0TWL8"/>
<name>A0AAF0TWL8_SOLVR</name>
<gene>
    <name evidence="1" type="ORF">MTR67_028716</name>
</gene>
<dbReference type="CDD" id="cd06222">
    <property type="entry name" value="RNase_H_like"/>
    <property type="match status" value="1"/>
</dbReference>
<accession>A0AAF0TWL8</accession>
<evidence type="ECO:0000313" key="2">
    <source>
        <dbReference type="Proteomes" id="UP001234989"/>
    </source>
</evidence>
<organism evidence="1 2">
    <name type="scientific">Solanum verrucosum</name>
    <dbReference type="NCBI Taxonomy" id="315347"/>
    <lineage>
        <taxon>Eukaryota</taxon>
        <taxon>Viridiplantae</taxon>
        <taxon>Streptophyta</taxon>
        <taxon>Embryophyta</taxon>
        <taxon>Tracheophyta</taxon>
        <taxon>Spermatophyta</taxon>
        <taxon>Magnoliopsida</taxon>
        <taxon>eudicotyledons</taxon>
        <taxon>Gunneridae</taxon>
        <taxon>Pentapetalae</taxon>
        <taxon>asterids</taxon>
        <taxon>lamiids</taxon>
        <taxon>Solanales</taxon>
        <taxon>Solanaceae</taxon>
        <taxon>Solanoideae</taxon>
        <taxon>Solaneae</taxon>
        <taxon>Solanum</taxon>
    </lineage>
</organism>